<feature type="transmembrane region" description="Helical" evidence="7">
    <location>
        <begin position="312"/>
        <end position="330"/>
    </location>
</feature>
<dbReference type="Gene3D" id="1.20.1250.20">
    <property type="entry name" value="MFS general substrate transporter like domains"/>
    <property type="match status" value="1"/>
</dbReference>
<comment type="caution">
    <text evidence="9">The sequence shown here is derived from an EMBL/GenBank/DDBJ whole genome shotgun (WGS) entry which is preliminary data.</text>
</comment>
<keyword evidence="5 7" id="KW-1133">Transmembrane helix</keyword>
<proteinExistence type="predicted"/>
<dbReference type="PANTHER" id="PTHR42718">
    <property type="entry name" value="MAJOR FACILITATOR SUPERFAMILY MULTIDRUG TRANSPORTER MFSC"/>
    <property type="match status" value="1"/>
</dbReference>
<keyword evidence="6 7" id="KW-0472">Membrane</keyword>
<feature type="transmembrane region" description="Helical" evidence="7">
    <location>
        <begin position="89"/>
        <end position="108"/>
    </location>
</feature>
<evidence type="ECO:0000256" key="6">
    <source>
        <dbReference type="ARBA" id="ARBA00023136"/>
    </source>
</evidence>
<comment type="subcellular location">
    <subcellularLocation>
        <location evidence="1">Cell membrane</location>
        <topology evidence="1">Multi-pass membrane protein</topology>
    </subcellularLocation>
</comment>
<evidence type="ECO:0000259" key="8">
    <source>
        <dbReference type="PROSITE" id="PS50850"/>
    </source>
</evidence>
<gene>
    <name evidence="9" type="ORF">ACFFRE_07085</name>
</gene>
<evidence type="ECO:0000313" key="10">
    <source>
        <dbReference type="Proteomes" id="UP001589788"/>
    </source>
</evidence>
<dbReference type="NCBIfam" id="TIGR00711">
    <property type="entry name" value="efflux_EmrB"/>
    <property type="match status" value="1"/>
</dbReference>
<feature type="transmembrane region" description="Helical" evidence="7">
    <location>
        <begin position="175"/>
        <end position="194"/>
    </location>
</feature>
<keyword evidence="2" id="KW-0813">Transport</keyword>
<dbReference type="EMBL" id="JBHLYQ010000056">
    <property type="protein sequence ID" value="MFC0081910.1"/>
    <property type="molecule type" value="Genomic_DNA"/>
</dbReference>
<dbReference type="InterPro" id="IPR036259">
    <property type="entry name" value="MFS_trans_sf"/>
</dbReference>
<keyword evidence="4 7" id="KW-0812">Transmembrane</keyword>
<keyword evidence="3" id="KW-1003">Cell membrane</keyword>
<dbReference type="PANTHER" id="PTHR42718:SF49">
    <property type="entry name" value="EXPORT PROTEIN"/>
    <property type="match status" value="1"/>
</dbReference>
<feature type="transmembrane region" description="Helical" evidence="7">
    <location>
        <begin position="114"/>
        <end position="136"/>
    </location>
</feature>
<feature type="domain" description="Major facilitator superfamily (MFS) profile" evidence="8">
    <location>
        <begin position="23"/>
        <end position="514"/>
    </location>
</feature>
<dbReference type="PROSITE" id="PS50850">
    <property type="entry name" value="MFS"/>
    <property type="match status" value="1"/>
</dbReference>
<feature type="transmembrane region" description="Helical" evidence="7">
    <location>
        <begin position="65"/>
        <end position="84"/>
    </location>
</feature>
<accession>A0ABV6C2J4</accession>
<feature type="transmembrane region" description="Helical" evidence="7">
    <location>
        <begin position="210"/>
        <end position="229"/>
    </location>
</feature>
<feature type="transmembrane region" description="Helical" evidence="7">
    <location>
        <begin position="342"/>
        <end position="361"/>
    </location>
</feature>
<sequence length="543" mass="55654">MEGTPGQGTTGPGPGQQQGKWWSLVAVSGGMFMLLLDITIVAVALPAIQRQLHASLADLQWVVDAYAMTLAALLLTTGSLADLYGRRRLFAGGLAVFTLGSLLCGTATDPLFLIVARCGQGVGGAAMLATSLALLAQAYQGKDRAVAFAVWGAVMAVAIAVGPLVGGLLTQGASWRWIFLVNVPLGVLTLGLTLRRVPESKDPAPRRPDWLGFLSFTAALVALVLGLIRASQTSFANPVVLACLVAAGGLALVFVAVEQRVPHPMFDLGLFRVPTFDGALLASFAISASFYSLLLYLVLYLQDALGESPLQAGLRLLVISGSTFLTSAAAGRLSRHIPVRWLVALGLALVAVGLGLLSGLAPADAWTAALPGFLLVGLGNGIVNPPLAQAAMGVVPPSRAGMASGINNTFRQTGIAAGVAALGTIFADRERAVLARALVQAHLPSTVVGRVVALVKAGAPPRQVLAGLSAHAAGLTTIGLRRGLVVGLDDILRVSLVVAALGALGTIGLIRNRDFVAGSHLEVSAEGSRPTAEHAGQVAPAEA</sequence>
<protein>
    <submittedName>
        <fullName evidence="9">MFS transporter</fullName>
    </submittedName>
</protein>
<evidence type="ECO:0000256" key="2">
    <source>
        <dbReference type="ARBA" id="ARBA00022448"/>
    </source>
</evidence>
<feature type="transmembrane region" description="Helical" evidence="7">
    <location>
        <begin position="278"/>
        <end position="300"/>
    </location>
</feature>
<feature type="transmembrane region" description="Helical" evidence="7">
    <location>
        <begin position="235"/>
        <end position="257"/>
    </location>
</feature>
<keyword evidence="10" id="KW-1185">Reference proteome</keyword>
<feature type="transmembrane region" description="Helical" evidence="7">
    <location>
        <begin position="148"/>
        <end position="169"/>
    </location>
</feature>
<dbReference type="Proteomes" id="UP001589788">
    <property type="component" value="Unassembled WGS sequence"/>
</dbReference>
<dbReference type="CDD" id="cd17321">
    <property type="entry name" value="MFS_MMR_MDR_like"/>
    <property type="match status" value="1"/>
</dbReference>
<organism evidence="9 10">
    <name type="scientific">Aciditerrimonas ferrireducens</name>
    <dbReference type="NCBI Taxonomy" id="667306"/>
    <lineage>
        <taxon>Bacteria</taxon>
        <taxon>Bacillati</taxon>
        <taxon>Actinomycetota</taxon>
        <taxon>Acidimicrobiia</taxon>
        <taxon>Acidimicrobiales</taxon>
        <taxon>Acidimicrobiaceae</taxon>
        <taxon>Aciditerrimonas</taxon>
    </lineage>
</organism>
<dbReference type="RefSeq" id="WP_377789238.1">
    <property type="nucleotide sequence ID" value="NZ_JBHLYQ010000056.1"/>
</dbReference>
<evidence type="ECO:0000256" key="1">
    <source>
        <dbReference type="ARBA" id="ARBA00004651"/>
    </source>
</evidence>
<evidence type="ECO:0000256" key="7">
    <source>
        <dbReference type="SAM" id="Phobius"/>
    </source>
</evidence>
<evidence type="ECO:0000256" key="3">
    <source>
        <dbReference type="ARBA" id="ARBA00022475"/>
    </source>
</evidence>
<dbReference type="SUPFAM" id="SSF103473">
    <property type="entry name" value="MFS general substrate transporter"/>
    <property type="match status" value="1"/>
</dbReference>
<reference evidence="9 10" key="1">
    <citation type="submission" date="2024-09" db="EMBL/GenBank/DDBJ databases">
        <authorList>
            <person name="Sun Q."/>
            <person name="Mori K."/>
        </authorList>
    </citation>
    <scope>NUCLEOTIDE SEQUENCE [LARGE SCALE GENOMIC DNA]</scope>
    <source>
        <strain evidence="9 10">JCM 15389</strain>
    </source>
</reference>
<evidence type="ECO:0000256" key="5">
    <source>
        <dbReference type="ARBA" id="ARBA00022989"/>
    </source>
</evidence>
<name>A0ABV6C2J4_9ACTN</name>
<dbReference type="InterPro" id="IPR020846">
    <property type="entry name" value="MFS_dom"/>
</dbReference>
<dbReference type="InterPro" id="IPR004638">
    <property type="entry name" value="EmrB-like"/>
</dbReference>
<feature type="transmembrane region" description="Helical" evidence="7">
    <location>
        <begin position="21"/>
        <end position="45"/>
    </location>
</feature>
<dbReference type="Pfam" id="PF07690">
    <property type="entry name" value="MFS_1"/>
    <property type="match status" value="1"/>
</dbReference>
<feature type="transmembrane region" description="Helical" evidence="7">
    <location>
        <begin position="491"/>
        <end position="510"/>
    </location>
</feature>
<dbReference type="Gene3D" id="1.20.1720.10">
    <property type="entry name" value="Multidrug resistance protein D"/>
    <property type="match status" value="1"/>
</dbReference>
<dbReference type="InterPro" id="IPR011701">
    <property type="entry name" value="MFS"/>
</dbReference>
<evidence type="ECO:0000313" key="9">
    <source>
        <dbReference type="EMBL" id="MFC0081910.1"/>
    </source>
</evidence>
<evidence type="ECO:0000256" key="4">
    <source>
        <dbReference type="ARBA" id="ARBA00022692"/>
    </source>
</evidence>